<dbReference type="OrthoDB" id="9802426at2"/>
<reference evidence="12" key="3">
    <citation type="submission" date="2019-01" db="EMBL/GenBank/DDBJ databases">
        <authorList>
            <person name="Zhang L."/>
        </authorList>
    </citation>
    <scope>NUCLEOTIDE SEQUENCE</scope>
    <source>
        <strain evidence="12">11K1</strain>
    </source>
</reference>
<reference evidence="13 15" key="1">
    <citation type="journal article" date="2012" name="Appl. Soil Ecol.">
        <title>Isolation and characterization of new plant growth-promoting bacterial endophytes.</title>
        <authorList>
            <person name="Rashid S."/>
            <person name="Charles T.C."/>
            <person name="Glick B.R."/>
        </authorList>
    </citation>
    <scope>NUCLEOTIDE SEQUENCE [LARGE SCALE GENOMIC DNA]</scope>
    <source>
        <strain evidence="13 15">YsS1</strain>
    </source>
</reference>
<keyword evidence="2" id="KW-0963">Cytoplasm</keyword>
<evidence type="ECO:0000313" key="12">
    <source>
        <dbReference type="EMBL" id="QBZ90642.1"/>
    </source>
</evidence>
<reference evidence="13" key="4">
    <citation type="submission" date="2023-04" db="EMBL/GenBank/DDBJ databases">
        <authorList>
            <person name="Charles T.C."/>
            <person name="Cheng J."/>
            <person name="Lynch M."/>
            <person name="Van Dyk A."/>
        </authorList>
    </citation>
    <scope>NUCLEOTIDE SEQUENCE</scope>
    <source>
        <strain evidence="13">YsS1</strain>
    </source>
</reference>
<keyword evidence="15" id="KW-1185">Reference proteome</keyword>
<dbReference type="PANTHER" id="PTHR48111:SF39">
    <property type="entry name" value="TRANSCRIPTIONAL REGULATORY PROTEIN CPXR"/>
    <property type="match status" value="1"/>
</dbReference>
<dbReference type="InterPro" id="IPR011006">
    <property type="entry name" value="CheY-like_superfamily"/>
</dbReference>
<dbReference type="KEGG" id="pvk:EPZ47_18610"/>
<evidence type="ECO:0000259" key="11">
    <source>
        <dbReference type="PROSITE" id="PS51755"/>
    </source>
</evidence>
<keyword evidence="5" id="KW-0805">Transcription regulation</keyword>
<dbReference type="SMART" id="SM00862">
    <property type="entry name" value="Trans_reg_C"/>
    <property type="match status" value="1"/>
</dbReference>
<dbReference type="InterPro" id="IPR058124">
    <property type="entry name" value="CpxR-like_REC"/>
</dbReference>
<dbReference type="InterPro" id="IPR001789">
    <property type="entry name" value="Sig_transdc_resp-reg_receiver"/>
</dbReference>
<feature type="domain" description="Response regulatory" evidence="10">
    <location>
        <begin position="3"/>
        <end position="116"/>
    </location>
</feature>
<feature type="modified residue" description="4-aspartylphosphate" evidence="8">
    <location>
        <position position="52"/>
    </location>
</feature>
<evidence type="ECO:0000256" key="2">
    <source>
        <dbReference type="ARBA" id="ARBA00022490"/>
    </source>
</evidence>
<dbReference type="CDD" id="cd00383">
    <property type="entry name" value="trans_reg_C"/>
    <property type="match status" value="1"/>
</dbReference>
<evidence type="ECO:0000256" key="6">
    <source>
        <dbReference type="ARBA" id="ARBA00023125"/>
    </source>
</evidence>
<dbReference type="InterPro" id="IPR016032">
    <property type="entry name" value="Sig_transdc_resp-reg_C-effctor"/>
</dbReference>
<dbReference type="Proteomes" id="UP000296468">
    <property type="component" value="Chromosome"/>
</dbReference>
<evidence type="ECO:0000256" key="8">
    <source>
        <dbReference type="PROSITE-ProRule" id="PRU00169"/>
    </source>
</evidence>
<dbReference type="InterPro" id="IPR039420">
    <property type="entry name" value="WalR-like"/>
</dbReference>
<accession>A0A4P7PJR6</accession>
<organism evidence="12 14">
    <name type="scientific">Pseudomonas viciae</name>
    <dbReference type="NCBI Taxonomy" id="2505979"/>
    <lineage>
        <taxon>Bacteria</taxon>
        <taxon>Pseudomonadati</taxon>
        <taxon>Pseudomonadota</taxon>
        <taxon>Gammaproteobacteria</taxon>
        <taxon>Pseudomonadales</taxon>
        <taxon>Pseudomonadaceae</taxon>
        <taxon>Pseudomonas</taxon>
    </lineage>
</organism>
<dbReference type="GO" id="GO:0000976">
    <property type="term" value="F:transcription cis-regulatory region binding"/>
    <property type="evidence" value="ECO:0007669"/>
    <property type="project" value="TreeGrafter"/>
</dbReference>
<keyword evidence="6 9" id="KW-0238">DNA-binding</keyword>
<evidence type="ECO:0000256" key="9">
    <source>
        <dbReference type="PROSITE-ProRule" id="PRU01091"/>
    </source>
</evidence>
<dbReference type="PANTHER" id="PTHR48111">
    <property type="entry name" value="REGULATOR OF RPOS"/>
    <property type="match status" value="1"/>
</dbReference>
<dbReference type="EMBL" id="CP035088">
    <property type="protein sequence ID" value="QBZ90642.1"/>
    <property type="molecule type" value="Genomic_DNA"/>
</dbReference>
<evidence type="ECO:0000256" key="7">
    <source>
        <dbReference type="ARBA" id="ARBA00023163"/>
    </source>
</evidence>
<evidence type="ECO:0000256" key="4">
    <source>
        <dbReference type="ARBA" id="ARBA00023012"/>
    </source>
</evidence>
<dbReference type="SUPFAM" id="SSF46894">
    <property type="entry name" value="C-terminal effector domain of the bipartite response regulators"/>
    <property type="match status" value="1"/>
</dbReference>
<dbReference type="Pfam" id="PF00486">
    <property type="entry name" value="Trans_reg_C"/>
    <property type="match status" value="1"/>
</dbReference>
<reference evidence="12 14" key="2">
    <citation type="journal article" date="2019" name="Front. Microbiol.">
        <title>In silico and Genetic Analyses of Cyclic Lipopeptide Synthetic Gene Clusters in Pseudomonas sp. 11K1.</title>
        <authorList>
            <person name="Zhao H."/>
            <person name="Liu Y.P."/>
            <person name="Zhang L.Q."/>
        </authorList>
    </citation>
    <scope>NUCLEOTIDE SEQUENCE [LARGE SCALE GENOMIC DNA]</scope>
    <source>
        <strain evidence="12 14">11K1</strain>
    </source>
</reference>
<evidence type="ECO:0000313" key="14">
    <source>
        <dbReference type="Proteomes" id="UP000296468"/>
    </source>
</evidence>
<dbReference type="EMBL" id="CP123771">
    <property type="protein sequence ID" value="WGO91572.1"/>
    <property type="molecule type" value="Genomic_DNA"/>
</dbReference>
<evidence type="ECO:0000313" key="13">
    <source>
        <dbReference type="EMBL" id="WGO91572.1"/>
    </source>
</evidence>
<feature type="DNA-binding region" description="OmpR/PhoB-type" evidence="9">
    <location>
        <begin position="127"/>
        <end position="226"/>
    </location>
</feature>
<dbReference type="Gene3D" id="6.10.250.690">
    <property type="match status" value="1"/>
</dbReference>
<evidence type="ECO:0000256" key="1">
    <source>
        <dbReference type="ARBA" id="ARBA00004496"/>
    </source>
</evidence>
<dbReference type="Proteomes" id="UP001227386">
    <property type="component" value="Chromosome"/>
</dbReference>
<proteinExistence type="predicted"/>
<evidence type="ECO:0000256" key="5">
    <source>
        <dbReference type="ARBA" id="ARBA00023015"/>
    </source>
</evidence>
<protein>
    <submittedName>
        <fullName evidence="12">Response regulator transcription factor</fullName>
    </submittedName>
</protein>
<dbReference type="InterPro" id="IPR001867">
    <property type="entry name" value="OmpR/PhoB-type_DNA-bd"/>
</dbReference>
<dbReference type="GO" id="GO:0032993">
    <property type="term" value="C:protein-DNA complex"/>
    <property type="evidence" value="ECO:0007669"/>
    <property type="project" value="TreeGrafter"/>
</dbReference>
<dbReference type="AlphaFoldDB" id="A0A4P7PJR6"/>
<dbReference type="SMART" id="SM00448">
    <property type="entry name" value="REC"/>
    <property type="match status" value="1"/>
</dbReference>
<evidence type="ECO:0000256" key="3">
    <source>
        <dbReference type="ARBA" id="ARBA00022553"/>
    </source>
</evidence>
<dbReference type="SUPFAM" id="SSF52172">
    <property type="entry name" value="CheY-like"/>
    <property type="match status" value="1"/>
</dbReference>
<dbReference type="PROSITE" id="PS50110">
    <property type="entry name" value="RESPONSE_REGULATORY"/>
    <property type="match status" value="1"/>
</dbReference>
<dbReference type="PROSITE" id="PS51755">
    <property type="entry name" value="OMPR_PHOB"/>
    <property type="match status" value="1"/>
</dbReference>
<dbReference type="Gene3D" id="3.40.50.2300">
    <property type="match status" value="1"/>
</dbReference>
<name>A0A4P7PJR6_9PSED</name>
<comment type="subcellular location">
    <subcellularLocation>
        <location evidence="1">Cytoplasm</location>
    </subcellularLocation>
</comment>
<feature type="domain" description="OmpR/PhoB-type" evidence="11">
    <location>
        <begin position="127"/>
        <end position="226"/>
    </location>
</feature>
<dbReference type="GO" id="GO:0005829">
    <property type="term" value="C:cytosol"/>
    <property type="evidence" value="ECO:0007669"/>
    <property type="project" value="TreeGrafter"/>
</dbReference>
<dbReference type="GO" id="GO:0006355">
    <property type="term" value="P:regulation of DNA-templated transcription"/>
    <property type="evidence" value="ECO:0007669"/>
    <property type="project" value="InterPro"/>
</dbReference>
<keyword evidence="7" id="KW-0804">Transcription</keyword>
<dbReference type="Pfam" id="PF00072">
    <property type="entry name" value="Response_reg"/>
    <property type="match status" value="1"/>
</dbReference>
<evidence type="ECO:0000259" key="10">
    <source>
        <dbReference type="PROSITE" id="PS50110"/>
    </source>
</evidence>
<gene>
    <name evidence="12" type="ORF">EPZ47_18610</name>
    <name evidence="13" type="ORF">QCD61_17805</name>
</gene>
<sequence>MIRVLLVDDDQELTGMLSQYLEREGFEATAVHTGEEGEVQALSGRYSIVVLDVMLPGLSGIEVLRRIRAVNQVPVVLLTARGDNIDKITGLELGADDYVPKPSSPGELVARLRAIMRRVQPADQPTSEVIRTGPLVLWPGKRQAQWHGRELAVTSTEFSLLEELARCAGQVVSKQDLSLNALGCPLTRYDRRIDVHISSIRHKLGPRPDTKAWIQSVRGLGYLMIAEQ</sequence>
<dbReference type="CDD" id="cd17623">
    <property type="entry name" value="REC_OmpR_CpxR"/>
    <property type="match status" value="1"/>
</dbReference>
<dbReference type="RefSeq" id="WP_135846153.1">
    <property type="nucleotide sequence ID" value="NZ_CP035088.1"/>
</dbReference>
<keyword evidence="3 8" id="KW-0597">Phosphoprotein</keyword>
<evidence type="ECO:0000313" key="15">
    <source>
        <dbReference type="Proteomes" id="UP001227386"/>
    </source>
</evidence>
<dbReference type="GO" id="GO:0000156">
    <property type="term" value="F:phosphorelay response regulator activity"/>
    <property type="evidence" value="ECO:0007669"/>
    <property type="project" value="TreeGrafter"/>
</dbReference>
<dbReference type="Gene3D" id="1.10.10.10">
    <property type="entry name" value="Winged helix-like DNA-binding domain superfamily/Winged helix DNA-binding domain"/>
    <property type="match status" value="1"/>
</dbReference>
<keyword evidence="4" id="KW-0902">Two-component regulatory system</keyword>
<dbReference type="FunFam" id="3.40.50.2300:FF:000001">
    <property type="entry name" value="DNA-binding response regulator PhoB"/>
    <property type="match status" value="1"/>
</dbReference>
<dbReference type="InterPro" id="IPR036388">
    <property type="entry name" value="WH-like_DNA-bd_sf"/>
</dbReference>